<evidence type="ECO:0000256" key="3">
    <source>
        <dbReference type="ARBA" id="ARBA00023163"/>
    </source>
</evidence>
<name>A0A6A8A5W5_9HYPH</name>
<evidence type="ECO:0000256" key="4">
    <source>
        <dbReference type="PROSITE-ProRule" id="PRU00169"/>
    </source>
</evidence>
<keyword evidence="2" id="KW-0805">Transcription regulation</keyword>
<dbReference type="InterPro" id="IPR011006">
    <property type="entry name" value="CheY-like_superfamily"/>
</dbReference>
<dbReference type="PANTHER" id="PTHR44591:SF3">
    <property type="entry name" value="RESPONSE REGULATORY DOMAIN-CONTAINING PROTEIN"/>
    <property type="match status" value="1"/>
</dbReference>
<gene>
    <name evidence="6" type="ORF">GAO09_10490</name>
</gene>
<dbReference type="GO" id="GO:0000160">
    <property type="term" value="P:phosphorelay signal transduction system"/>
    <property type="evidence" value="ECO:0007669"/>
    <property type="project" value="InterPro"/>
</dbReference>
<sequence>MSIKLPVLLVEDDGLIRMDLADVLADSGFAVIEAANADEALMELEKAPGVQALLTDIDMPGSMNGIALAKLTSARWTGCKIIVISGRYKPLDGTLPTGARFLSKPVSEDQLAATLLELEVTP</sequence>
<keyword evidence="1 4" id="KW-0597">Phosphoprotein</keyword>
<keyword evidence="7" id="KW-1185">Reference proteome</keyword>
<dbReference type="SMART" id="SM00448">
    <property type="entry name" value="REC"/>
    <property type="match status" value="1"/>
</dbReference>
<dbReference type="EMBL" id="WIXI01000041">
    <property type="protein sequence ID" value="MQY46473.1"/>
    <property type="molecule type" value="Genomic_DNA"/>
</dbReference>
<proteinExistence type="predicted"/>
<evidence type="ECO:0000256" key="1">
    <source>
        <dbReference type="ARBA" id="ARBA00022553"/>
    </source>
</evidence>
<dbReference type="Pfam" id="PF00072">
    <property type="entry name" value="Response_reg"/>
    <property type="match status" value="1"/>
</dbReference>
<comment type="caution">
    <text evidence="6">The sequence shown here is derived from an EMBL/GenBank/DDBJ whole genome shotgun (WGS) entry which is preliminary data.</text>
</comment>
<reference evidence="6 7" key="1">
    <citation type="submission" date="2019-11" db="EMBL/GenBank/DDBJ databases">
        <title>Genome analysis of Rhizobacterium cereale a novel genus and species isolated from maize roots in North Spain.</title>
        <authorList>
            <person name="Menendez E."/>
            <person name="Flores-Felix J.D."/>
            <person name="Ramirez-Bahena M.-H."/>
            <person name="Igual J.M."/>
            <person name="Garcia-Fraile P."/>
            <person name="Peix A."/>
            <person name="Velazquez E."/>
        </authorList>
    </citation>
    <scope>NUCLEOTIDE SEQUENCE [LARGE SCALE GENOMIC DNA]</scope>
    <source>
        <strain evidence="6 7">RZME27</strain>
    </source>
</reference>
<evidence type="ECO:0000313" key="7">
    <source>
        <dbReference type="Proteomes" id="UP000435138"/>
    </source>
</evidence>
<dbReference type="Gene3D" id="3.40.50.2300">
    <property type="match status" value="1"/>
</dbReference>
<dbReference type="PROSITE" id="PS50110">
    <property type="entry name" value="RESPONSE_REGULATORY"/>
    <property type="match status" value="1"/>
</dbReference>
<evidence type="ECO:0000259" key="5">
    <source>
        <dbReference type="PROSITE" id="PS50110"/>
    </source>
</evidence>
<protein>
    <submittedName>
        <fullName evidence="6">Response regulator</fullName>
    </submittedName>
</protein>
<dbReference type="Proteomes" id="UP000435138">
    <property type="component" value="Unassembled WGS sequence"/>
</dbReference>
<feature type="modified residue" description="4-aspartylphosphate" evidence="4">
    <location>
        <position position="56"/>
    </location>
</feature>
<dbReference type="SUPFAM" id="SSF52172">
    <property type="entry name" value="CheY-like"/>
    <property type="match status" value="1"/>
</dbReference>
<dbReference type="AlphaFoldDB" id="A0A6A8A5W5"/>
<accession>A0A6A8A5W5</accession>
<keyword evidence="3" id="KW-0804">Transcription</keyword>
<organism evidence="6 7">
    <name type="scientific">Endobacterium cereale</name>
    <dbReference type="NCBI Taxonomy" id="2663029"/>
    <lineage>
        <taxon>Bacteria</taxon>
        <taxon>Pseudomonadati</taxon>
        <taxon>Pseudomonadota</taxon>
        <taxon>Alphaproteobacteria</taxon>
        <taxon>Hyphomicrobiales</taxon>
        <taxon>Rhizobiaceae</taxon>
        <taxon>Endobacterium</taxon>
    </lineage>
</organism>
<evidence type="ECO:0000313" key="6">
    <source>
        <dbReference type="EMBL" id="MQY46473.1"/>
    </source>
</evidence>
<dbReference type="RefSeq" id="WP_153353968.1">
    <property type="nucleotide sequence ID" value="NZ_WIXI01000041.1"/>
</dbReference>
<evidence type="ECO:0000256" key="2">
    <source>
        <dbReference type="ARBA" id="ARBA00023015"/>
    </source>
</evidence>
<dbReference type="PANTHER" id="PTHR44591">
    <property type="entry name" value="STRESS RESPONSE REGULATOR PROTEIN 1"/>
    <property type="match status" value="1"/>
</dbReference>
<feature type="domain" description="Response regulatory" evidence="5">
    <location>
        <begin position="6"/>
        <end position="119"/>
    </location>
</feature>
<dbReference type="InterPro" id="IPR050595">
    <property type="entry name" value="Bact_response_regulator"/>
</dbReference>
<dbReference type="InterPro" id="IPR001789">
    <property type="entry name" value="Sig_transdc_resp-reg_receiver"/>
</dbReference>